<gene>
    <name evidence="5" type="ORF">ACFQ14_09200</name>
</gene>
<sequence length="299" mass="31064">MNAIVFLDGGMGQELIARSSQPPSPLWSAKVMMDEPEIVEAVHRDYVEAGAKVMTLNAYSATPERLARDASEDLFEPLQTKAMAIMKAAAGDSSVTLGGCLSPLFGSYHPDKAPEYEVCLATYRRIVALQKDAMDVIICETLSSVKEIRAAVTAGAEVGCEVWCGMSAKDDDGTKLRSGESVAQGAAAAKEAGAAAVAINCSWPEAVAQALPIMAETGLPYGGWANGFTNAAGDLALGSTVAGMGKRTDLGPDAYANHVMGWVEQGATLVGGCCEVGPAHIAKLAQRLTAAGHTLVGRF</sequence>
<dbReference type="PANTHER" id="PTHR11103">
    <property type="entry name" value="SLR1189 PROTEIN"/>
    <property type="match status" value="1"/>
</dbReference>
<dbReference type="InterPro" id="IPR036589">
    <property type="entry name" value="HCY_dom_sf"/>
</dbReference>
<dbReference type="EMBL" id="JBHTJV010000009">
    <property type="protein sequence ID" value="MFD0916581.1"/>
    <property type="molecule type" value="Genomic_DNA"/>
</dbReference>
<feature type="binding site" evidence="3">
    <location>
        <position position="274"/>
    </location>
    <ligand>
        <name>Zn(2+)</name>
        <dbReference type="ChEBI" id="CHEBI:29105"/>
    </ligand>
</feature>
<dbReference type="Gene3D" id="3.20.20.330">
    <property type="entry name" value="Homocysteine-binding-like domain"/>
    <property type="match status" value="1"/>
</dbReference>
<feature type="binding site" evidence="3">
    <location>
        <position position="273"/>
    </location>
    <ligand>
        <name>Zn(2+)</name>
        <dbReference type="ChEBI" id="CHEBI:29105"/>
    </ligand>
</feature>
<keyword evidence="6" id="KW-1185">Reference proteome</keyword>
<dbReference type="Proteomes" id="UP001597101">
    <property type="component" value="Unassembled WGS sequence"/>
</dbReference>
<comment type="cofactor">
    <cofactor evidence="3">
        <name>Zn(2+)</name>
        <dbReference type="ChEBI" id="CHEBI:29105"/>
    </cofactor>
</comment>
<dbReference type="Pfam" id="PF02574">
    <property type="entry name" value="S-methyl_trans"/>
    <property type="match status" value="1"/>
</dbReference>
<comment type="caution">
    <text evidence="5">The sequence shown here is derived from an EMBL/GenBank/DDBJ whole genome shotgun (WGS) entry which is preliminary data.</text>
</comment>
<reference evidence="6" key="1">
    <citation type="journal article" date="2019" name="Int. J. Syst. Evol. Microbiol.">
        <title>The Global Catalogue of Microorganisms (GCM) 10K type strain sequencing project: providing services to taxonomists for standard genome sequencing and annotation.</title>
        <authorList>
            <consortium name="The Broad Institute Genomics Platform"/>
            <consortium name="The Broad Institute Genome Sequencing Center for Infectious Disease"/>
            <person name="Wu L."/>
            <person name="Ma J."/>
        </authorList>
    </citation>
    <scope>NUCLEOTIDE SEQUENCE [LARGE SCALE GENOMIC DNA]</scope>
    <source>
        <strain evidence="6">CCUG 60023</strain>
    </source>
</reference>
<evidence type="ECO:0000313" key="6">
    <source>
        <dbReference type="Proteomes" id="UP001597101"/>
    </source>
</evidence>
<feature type="domain" description="Hcy-binding" evidence="4">
    <location>
        <begin position="1"/>
        <end position="288"/>
    </location>
</feature>
<organism evidence="5 6">
    <name type="scientific">Pseudahrensia aquimaris</name>
    <dbReference type="NCBI Taxonomy" id="744461"/>
    <lineage>
        <taxon>Bacteria</taxon>
        <taxon>Pseudomonadati</taxon>
        <taxon>Pseudomonadota</taxon>
        <taxon>Alphaproteobacteria</taxon>
        <taxon>Hyphomicrobiales</taxon>
        <taxon>Ahrensiaceae</taxon>
        <taxon>Pseudahrensia</taxon>
    </lineage>
</organism>
<keyword evidence="3" id="KW-0479">Metal-binding</keyword>
<accession>A0ABW3FDL2</accession>
<dbReference type="RefSeq" id="WP_377212440.1">
    <property type="nucleotide sequence ID" value="NZ_JBHTJV010000009.1"/>
</dbReference>
<protein>
    <submittedName>
        <fullName evidence="5">Homocysteine S-methyltransferase family protein</fullName>
    </submittedName>
</protein>
<evidence type="ECO:0000259" key="4">
    <source>
        <dbReference type="PROSITE" id="PS50970"/>
    </source>
</evidence>
<dbReference type="PANTHER" id="PTHR11103:SF18">
    <property type="entry name" value="SLR1189 PROTEIN"/>
    <property type="match status" value="1"/>
</dbReference>
<dbReference type="InterPro" id="IPR003726">
    <property type="entry name" value="HCY_dom"/>
</dbReference>
<evidence type="ECO:0000256" key="1">
    <source>
        <dbReference type="ARBA" id="ARBA00022603"/>
    </source>
</evidence>
<keyword evidence="1 3" id="KW-0489">Methyltransferase</keyword>
<keyword evidence="3" id="KW-0862">Zinc</keyword>
<dbReference type="InterPro" id="IPR017226">
    <property type="entry name" value="BHMT-like"/>
</dbReference>
<evidence type="ECO:0000313" key="5">
    <source>
        <dbReference type="EMBL" id="MFD0916581.1"/>
    </source>
</evidence>
<keyword evidence="2 3" id="KW-0808">Transferase</keyword>
<evidence type="ECO:0000256" key="2">
    <source>
        <dbReference type="ARBA" id="ARBA00022679"/>
    </source>
</evidence>
<proteinExistence type="predicted"/>
<dbReference type="PROSITE" id="PS50970">
    <property type="entry name" value="HCY"/>
    <property type="match status" value="1"/>
</dbReference>
<feature type="binding site" evidence="3">
    <location>
        <position position="201"/>
    </location>
    <ligand>
        <name>Zn(2+)</name>
        <dbReference type="ChEBI" id="CHEBI:29105"/>
    </ligand>
</feature>
<dbReference type="PIRSF" id="PIRSF037505">
    <property type="entry name" value="Betaine_HMT"/>
    <property type="match status" value="1"/>
</dbReference>
<name>A0ABW3FDL2_9HYPH</name>
<evidence type="ECO:0000256" key="3">
    <source>
        <dbReference type="PROSITE-ProRule" id="PRU00333"/>
    </source>
</evidence>
<dbReference type="SUPFAM" id="SSF82282">
    <property type="entry name" value="Homocysteine S-methyltransferase"/>
    <property type="match status" value="1"/>
</dbReference>